<dbReference type="RefSeq" id="WP_307632683.1">
    <property type="nucleotide sequence ID" value="NZ_JAPHEH010000001.1"/>
</dbReference>
<dbReference type="Gene3D" id="3.30.1200.10">
    <property type="entry name" value="YggU-like"/>
    <property type="match status" value="1"/>
</dbReference>
<dbReference type="EMBL" id="JAPHEH010000001">
    <property type="protein sequence ID" value="MDG4475710.1"/>
    <property type="molecule type" value="Genomic_DNA"/>
</dbReference>
<comment type="similarity">
    <text evidence="1 2">Belongs to the UPF0235 family.</text>
</comment>
<dbReference type="PANTHER" id="PTHR13420">
    <property type="entry name" value="UPF0235 PROTEIN C15ORF40"/>
    <property type="match status" value="1"/>
</dbReference>
<dbReference type="AlphaFoldDB" id="A0A9X4MGA3"/>
<dbReference type="SMART" id="SM01152">
    <property type="entry name" value="DUF167"/>
    <property type="match status" value="1"/>
</dbReference>
<evidence type="ECO:0000256" key="2">
    <source>
        <dbReference type="HAMAP-Rule" id="MF_00634"/>
    </source>
</evidence>
<dbReference type="InterPro" id="IPR003746">
    <property type="entry name" value="DUF167"/>
</dbReference>
<protein>
    <recommendedName>
        <fullName evidence="2">UPF0235 protein OLX77_05985</fullName>
    </recommendedName>
</protein>
<comment type="caution">
    <text evidence="3">The sequence shown here is derived from an EMBL/GenBank/DDBJ whole genome shotgun (WGS) entry which is preliminary data.</text>
</comment>
<reference evidence="3" key="2">
    <citation type="submission" date="2022-10" db="EMBL/GenBank/DDBJ databases">
        <authorList>
            <person name="Aronson H.S."/>
        </authorList>
    </citation>
    <scope>NUCLEOTIDE SEQUENCE</scope>
    <source>
        <strain evidence="3">RS19-109</strain>
    </source>
</reference>
<name>A0A9X4MGA3_9BACT</name>
<dbReference type="Proteomes" id="UP001154240">
    <property type="component" value="Unassembled WGS sequence"/>
</dbReference>
<dbReference type="GO" id="GO:0005737">
    <property type="term" value="C:cytoplasm"/>
    <property type="evidence" value="ECO:0007669"/>
    <property type="project" value="TreeGrafter"/>
</dbReference>
<reference evidence="3" key="1">
    <citation type="journal article" date="2022" name="bioRxiv">
        <title>Thiovibrio frasassiensisgen. nov., sp. nov., an autotrophic, elemental sulfur disproportionating bacterium isolated from sulfidic karst sediment, and proposal of Thiovibrionaceae fam. nov.</title>
        <authorList>
            <person name="Aronson H."/>
            <person name="Thomas C."/>
            <person name="Bhattacharyya M."/>
            <person name="Eckstein S."/>
            <person name="Jensen S."/>
            <person name="Barco R."/>
            <person name="Macalady J."/>
            <person name="Amend J."/>
        </authorList>
    </citation>
    <scope>NUCLEOTIDE SEQUENCE</scope>
    <source>
        <strain evidence="3">RS19-109</strain>
    </source>
</reference>
<proteinExistence type="inferred from homology"/>
<organism evidence="3 4">
    <name type="scientific">Thiovibrio frasassiensis</name>
    <dbReference type="NCBI Taxonomy" id="2984131"/>
    <lineage>
        <taxon>Bacteria</taxon>
        <taxon>Pseudomonadati</taxon>
        <taxon>Thermodesulfobacteriota</taxon>
        <taxon>Desulfobulbia</taxon>
        <taxon>Desulfobulbales</taxon>
        <taxon>Thiovibrionaceae</taxon>
        <taxon>Thiovibrio</taxon>
    </lineage>
</organism>
<dbReference type="InterPro" id="IPR036591">
    <property type="entry name" value="YggU-like_sf"/>
</dbReference>
<evidence type="ECO:0000256" key="1">
    <source>
        <dbReference type="ARBA" id="ARBA00010364"/>
    </source>
</evidence>
<accession>A0A9X4MGA3</accession>
<sequence length="101" mass="10678">MTYLRERADGISVSLSIHVQPKSSRTRIAGLHGDAVKLCITSPPVDGKANAAVIQFFAKLFKIPKAAVTIASGETSRDKRIILAGISAPQAEAVLQPLLIA</sequence>
<evidence type="ECO:0000313" key="3">
    <source>
        <dbReference type="EMBL" id="MDG4475710.1"/>
    </source>
</evidence>
<gene>
    <name evidence="3" type="ORF">OLX77_05985</name>
</gene>
<evidence type="ECO:0000313" key="4">
    <source>
        <dbReference type="Proteomes" id="UP001154240"/>
    </source>
</evidence>
<dbReference type="Pfam" id="PF02594">
    <property type="entry name" value="DUF167"/>
    <property type="match status" value="1"/>
</dbReference>
<dbReference type="PANTHER" id="PTHR13420:SF7">
    <property type="entry name" value="UPF0235 PROTEIN C15ORF40"/>
    <property type="match status" value="1"/>
</dbReference>
<dbReference type="NCBIfam" id="TIGR00251">
    <property type="entry name" value="DUF167 family protein"/>
    <property type="match status" value="1"/>
</dbReference>
<dbReference type="HAMAP" id="MF_00634">
    <property type="entry name" value="UPF0235"/>
    <property type="match status" value="1"/>
</dbReference>
<dbReference type="SUPFAM" id="SSF69786">
    <property type="entry name" value="YggU-like"/>
    <property type="match status" value="1"/>
</dbReference>
<keyword evidence="4" id="KW-1185">Reference proteome</keyword>